<protein>
    <recommendedName>
        <fullName evidence="3">Amidohydrolase</fullName>
    </recommendedName>
</protein>
<dbReference type="EMBL" id="LJYG01000091">
    <property type="protein sequence ID" value="KRQ08982.1"/>
    <property type="molecule type" value="Genomic_DNA"/>
</dbReference>
<dbReference type="Proteomes" id="UP000051936">
    <property type="component" value="Unassembled WGS sequence"/>
</dbReference>
<evidence type="ECO:0000313" key="1">
    <source>
        <dbReference type="EMBL" id="KRQ08982.1"/>
    </source>
</evidence>
<comment type="caution">
    <text evidence="1">The sequence shown here is derived from an EMBL/GenBank/DDBJ whole genome shotgun (WGS) entry which is preliminary data.</text>
</comment>
<proteinExistence type="predicted"/>
<keyword evidence="2" id="KW-1185">Reference proteome</keyword>
<evidence type="ECO:0000313" key="2">
    <source>
        <dbReference type="Proteomes" id="UP000051936"/>
    </source>
</evidence>
<dbReference type="AlphaFoldDB" id="A0A0R3DG98"/>
<gene>
    <name evidence="1" type="ORF">AOQ71_21605</name>
</gene>
<organism evidence="1 2">
    <name type="scientific">Bradyrhizobium manausense</name>
    <dbReference type="NCBI Taxonomy" id="989370"/>
    <lineage>
        <taxon>Bacteria</taxon>
        <taxon>Pseudomonadati</taxon>
        <taxon>Pseudomonadota</taxon>
        <taxon>Alphaproteobacteria</taxon>
        <taxon>Hyphomicrobiales</taxon>
        <taxon>Nitrobacteraceae</taxon>
        <taxon>Bradyrhizobium</taxon>
    </lineage>
</organism>
<accession>A0A0R3DG98</accession>
<dbReference type="STRING" id="989370.AOQ71_21605"/>
<sequence>MDTRINSFLSDAERDAVIELRHAMHREPEISNAEWKTQERICGILQRFGVEDVTTFHNAGLYIGIKGTASGPGQPLFVTCGKGHSGAM</sequence>
<dbReference type="SUPFAM" id="SSF53187">
    <property type="entry name" value="Zn-dependent exopeptidases"/>
    <property type="match status" value="1"/>
</dbReference>
<dbReference type="Gene3D" id="3.40.630.10">
    <property type="entry name" value="Zn peptidases"/>
    <property type="match status" value="1"/>
</dbReference>
<dbReference type="RefSeq" id="WP_057750649.1">
    <property type="nucleotide sequence ID" value="NZ_LJYG01000091.1"/>
</dbReference>
<dbReference type="OrthoDB" id="9777385at2"/>
<reference evidence="1 2" key="1">
    <citation type="submission" date="2015-09" db="EMBL/GenBank/DDBJ databases">
        <title>Draft Genome Sequence of Bradyrhizobium manausense Strain BR 3351T, a Novel Symbiotic Nitrogen-Fixing Alphaproteobacterium Isolated from Brazilian Amazon Rain Forest.</title>
        <authorList>
            <person name="De Araujo J.L."/>
            <person name="Zilli J.E."/>
        </authorList>
    </citation>
    <scope>NUCLEOTIDE SEQUENCE [LARGE SCALE GENOMIC DNA]</scope>
    <source>
        <strain evidence="1 2">BR3351</strain>
    </source>
</reference>
<evidence type="ECO:0008006" key="3">
    <source>
        <dbReference type="Google" id="ProtNLM"/>
    </source>
</evidence>
<name>A0A0R3DG98_9BRAD</name>